<dbReference type="InterPro" id="IPR018327">
    <property type="entry name" value="BHD_2"/>
</dbReference>
<dbReference type="Gene3D" id="3.90.260.10">
    <property type="entry name" value="Transglutaminase-like"/>
    <property type="match status" value="2"/>
</dbReference>
<feature type="domain" description="Rad4 beta-hairpin" evidence="12">
    <location>
        <begin position="740"/>
        <end position="814"/>
    </location>
</feature>
<dbReference type="GO" id="GO:0006298">
    <property type="term" value="P:mismatch repair"/>
    <property type="evidence" value="ECO:0000318"/>
    <property type="project" value="GO_Central"/>
</dbReference>
<evidence type="ECO:0000259" key="10">
    <source>
        <dbReference type="SMART" id="SM01030"/>
    </source>
</evidence>
<dbReference type="InterPro" id="IPR018325">
    <property type="entry name" value="Rad4/PNGase_transGLS-fold"/>
</dbReference>
<dbReference type="PANTHER" id="PTHR12135:SF0">
    <property type="entry name" value="DNA REPAIR PROTEIN COMPLEMENTING XP-C CELLS"/>
    <property type="match status" value="1"/>
</dbReference>
<reference evidence="14" key="1">
    <citation type="submission" date="2011-12" db="EMBL/GenBank/DDBJ databases">
        <title>The Draft Genome of Lepisosteus oculatus.</title>
        <authorList>
            <consortium name="The Broad Institute Genome Assembly &amp; Analysis Group"/>
            <consortium name="Computational R&amp;D Group"/>
            <consortium name="and Sequencing Platform"/>
            <person name="Di Palma F."/>
            <person name="Alfoldi J."/>
            <person name="Johnson J."/>
            <person name="Berlin A."/>
            <person name="Gnerre S."/>
            <person name="Jaffe D."/>
            <person name="MacCallum I."/>
            <person name="Young S."/>
            <person name="Walker B.J."/>
            <person name="Lander E.S."/>
            <person name="Lindblad-Toh K."/>
        </authorList>
    </citation>
    <scope>NUCLEOTIDE SEQUENCE [LARGE SCALE GENOMIC DNA]</scope>
</reference>
<dbReference type="SMART" id="SM01031">
    <property type="entry name" value="BHD_2"/>
    <property type="match status" value="1"/>
</dbReference>
<dbReference type="GO" id="GO:0006289">
    <property type="term" value="P:nucleotide-excision repair"/>
    <property type="evidence" value="ECO:0000318"/>
    <property type="project" value="GO_Central"/>
</dbReference>
<feature type="compositionally biased region" description="Basic and acidic residues" evidence="8">
    <location>
        <begin position="41"/>
        <end position="65"/>
    </location>
</feature>
<evidence type="ECO:0000313" key="13">
    <source>
        <dbReference type="Ensembl" id="ENSLOCP00000016093.1"/>
    </source>
</evidence>
<feature type="domain" description="Rad4 beta-hairpin" evidence="11">
    <location>
        <begin position="673"/>
        <end position="733"/>
    </location>
</feature>
<feature type="compositionally biased region" description="Polar residues" evidence="8">
    <location>
        <begin position="885"/>
        <end position="900"/>
    </location>
</feature>
<dbReference type="OMA" id="WVHIDAV"/>
<feature type="signal peptide" evidence="9">
    <location>
        <begin position="1"/>
        <end position="16"/>
    </location>
</feature>
<feature type="domain" description="Rad4 beta-hairpin" evidence="10">
    <location>
        <begin position="619"/>
        <end position="671"/>
    </location>
</feature>
<feature type="compositionally biased region" description="Acidic residues" evidence="8">
    <location>
        <begin position="472"/>
        <end position="487"/>
    </location>
</feature>
<dbReference type="FunFam" id="3.30.70.2460:FF:000001">
    <property type="entry name" value="DNA repair protein Rad4 family"/>
    <property type="match status" value="1"/>
</dbReference>
<dbReference type="GO" id="GO:0000111">
    <property type="term" value="C:nucleotide-excision repair factor 2 complex"/>
    <property type="evidence" value="ECO:0000318"/>
    <property type="project" value="GO_Central"/>
</dbReference>
<dbReference type="InParanoid" id="W5N634"/>
<dbReference type="NCBIfam" id="TIGR00605">
    <property type="entry name" value="rad4"/>
    <property type="match status" value="1"/>
</dbReference>
<dbReference type="Pfam" id="PF10405">
    <property type="entry name" value="BHD_3"/>
    <property type="match status" value="1"/>
</dbReference>
<evidence type="ECO:0000256" key="6">
    <source>
        <dbReference type="ARBA" id="ARBA00023204"/>
    </source>
</evidence>
<evidence type="ECO:0000256" key="7">
    <source>
        <dbReference type="ARBA" id="ARBA00023242"/>
    </source>
</evidence>
<dbReference type="Ensembl" id="ENSLOCT00000016123.1">
    <property type="protein sequence ID" value="ENSLOCP00000016093.1"/>
    <property type="gene ID" value="ENSLOCG00000013060.1"/>
</dbReference>
<dbReference type="PANTHER" id="PTHR12135">
    <property type="entry name" value="DNA REPAIR PROTEIN XP-C / RAD4"/>
    <property type="match status" value="1"/>
</dbReference>
<evidence type="ECO:0000256" key="5">
    <source>
        <dbReference type="ARBA" id="ARBA00023125"/>
    </source>
</evidence>
<dbReference type="AlphaFoldDB" id="W5N634"/>
<dbReference type="Bgee" id="ENSLOCG00000013060">
    <property type="expression patterns" value="Expressed in testis and 13 other cell types or tissues"/>
</dbReference>
<evidence type="ECO:0000256" key="3">
    <source>
        <dbReference type="ARBA" id="ARBA00022553"/>
    </source>
</evidence>
<accession>W5N634</accession>
<feature type="compositionally biased region" description="Basic and acidic residues" evidence="8">
    <location>
        <begin position="445"/>
        <end position="456"/>
    </location>
</feature>
<dbReference type="FunFam" id="3.90.260.10:FF:000017">
    <property type="entry name" value="Xeroderma pigmentosum, complementation group C"/>
    <property type="match status" value="1"/>
</dbReference>
<dbReference type="SUPFAM" id="SSF54001">
    <property type="entry name" value="Cysteine proteinases"/>
    <property type="match status" value="2"/>
</dbReference>
<dbReference type="Gene3D" id="2.20.20.110">
    <property type="entry name" value="Rad4, beta-hairpin domain BHD1"/>
    <property type="match status" value="1"/>
</dbReference>
<organism evidence="13 14">
    <name type="scientific">Lepisosteus oculatus</name>
    <name type="common">Spotted gar</name>
    <dbReference type="NCBI Taxonomy" id="7918"/>
    <lineage>
        <taxon>Eukaryota</taxon>
        <taxon>Metazoa</taxon>
        <taxon>Chordata</taxon>
        <taxon>Craniata</taxon>
        <taxon>Vertebrata</taxon>
        <taxon>Euteleostomi</taxon>
        <taxon>Actinopterygii</taxon>
        <taxon>Neopterygii</taxon>
        <taxon>Holostei</taxon>
        <taxon>Semionotiformes</taxon>
        <taxon>Lepisosteidae</taxon>
        <taxon>Lepisosteus</taxon>
    </lineage>
</organism>
<dbReference type="InterPro" id="IPR042488">
    <property type="entry name" value="Rad4_BHD3_sf"/>
</dbReference>
<evidence type="ECO:0000256" key="8">
    <source>
        <dbReference type="SAM" id="MobiDB-lite"/>
    </source>
</evidence>
<dbReference type="Pfam" id="PF03835">
    <property type="entry name" value="Rad4"/>
    <property type="match status" value="1"/>
</dbReference>
<evidence type="ECO:0000256" key="2">
    <source>
        <dbReference type="ARBA" id="ARBA00009525"/>
    </source>
</evidence>
<dbReference type="GO" id="GO:0071942">
    <property type="term" value="C:XPC complex"/>
    <property type="evidence" value="ECO:0000318"/>
    <property type="project" value="GO_Central"/>
</dbReference>
<evidence type="ECO:0000256" key="4">
    <source>
        <dbReference type="ARBA" id="ARBA00022763"/>
    </source>
</evidence>
<dbReference type="eggNOG" id="KOG2179">
    <property type="taxonomic scope" value="Eukaryota"/>
</dbReference>
<feature type="region of interest" description="Disordered" evidence="8">
    <location>
        <begin position="861"/>
        <end position="927"/>
    </location>
</feature>
<proteinExistence type="inferred from homology"/>
<keyword evidence="3" id="KW-0597">Phosphoprotein</keyword>
<keyword evidence="5" id="KW-0238">DNA-binding</keyword>
<feature type="region of interest" description="Disordered" evidence="8">
    <location>
        <begin position="346"/>
        <end position="562"/>
    </location>
</feature>
<evidence type="ECO:0000259" key="12">
    <source>
        <dbReference type="SMART" id="SM01032"/>
    </source>
</evidence>
<dbReference type="InterPro" id="IPR004583">
    <property type="entry name" value="DNA_repair_Rad4"/>
</dbReference>
<name>W5N634_LEPOC</name>
<feature type="region of interest" description="Disordered" evidence="8">
    <location>
        <begin position="18"/>
        <end position="139"/>
    </location>
</feature>
<evidence type="ECO:0000256" key="9">
    <source>
        <dbReference type="SAM" id="SignalP"/>
    </source>
</evidence>
<dbReference type="STRING" id="7918.ENSLOCP00000016093"/>
<feature type="compositionally biased region" description="Low complexity" evidence="8">
    <location>
        <begin position="349"/>
        <end position="368"/>
    </location>
</feature>
<dbReference type="Pfam" id="PF10403">
    <property type="entry name" value="BHD_1"/>
    <property type="match status" value="1"/>
</dbReference>
<dbReference type="GeneTree" id="ENSGT00390000005194"/>
<comment type="subcellular location">
    <subcellularLocation>
        <location evidence="1">Nucleus</location>
    </subcellularLocation>
</comment>
<evidence type="ECO:0000259" key="11">
    <source>
        <dbReference type="SMART" id="SM01031"/>
    </source>
</evidence>
<keyword evidence="4" id="KW-0227">DNA damage</keyword>
<dbReference type="InterPro" id="IPR018026">
    <property type="entry name" value="DNA_repair_Rad4-like"/>
</dbReference>
<dbReference type="GO" id="GO:0003684">
    <property type="term" value="F:damaged DNA binding"/>
    <property type="evidence" value="ECO:0000318"/>
    <property type="project" value="GO_Central"/>
</dbReference>
<keyword evidence="7" id="KW-0539">Nucleus</keyword>
<dbReference type="InterPro" id="IPR018328">
    <property type="entry name" value="Rad4_beta-hairpin_dom3"/>
</dbReference>
<keyword evidence="9" id="KW-0732">Signal</keyword>
<reference evidence="13" key="2">
    <citation type="submission" date="2025-08" db="UniProtKB">
        <authorList>
            <consortium name="Ensembl"/>
        </authorList>
    </citation>
    <scope>IDENTIFICATION</scope>
</reference>
<feature type="compositionally biased region" description="Acidic residues" evidence="8">
    <location>
        <begin position="389"/>
        <end position="398"/>
    </location>
</feature>
<dbReference type="GO" id="GO:0005737">
    <property type="term" value="C:cytoplasm"/>
    <property type="evidence" value="ECO:0000318"/>
    <property type="project" value="GO_Central"/>
</dbReference>
<dbReference type="InterPro" id="IPR038765">
    <property type="entry name" value="Papain-like_cys_pep_sf"/>
</dbReference>
<feature type="chain" id="PRO_5004868848" evidence="9">
    <location>
        <begin position="17"/>
        <end position="927"/>
    </location>
</feature>
<keyword evidence="14" id="KW-1185">Reference proteome</keyword>
<dbReference type="FunFam" id="2.20.20.110:FF:000001">
    <property type="entry name" value="DNA repair protein complementing XP-C cells"/>
    <property type="match status" value="1"/>
</dbReference>
<dbReference type="EMBL" id="AHAT01029338">
    <property type="status" value="NOT_ANNOTATED_CDS"/>
    <property type="molecule type" value="Genomic_DNA"/>
</dbReference>
<feature type="compositionally biased region" description="Basic and acidic residues" evidence="8">
    <location>
        <begin position="536"/>
        <end position="552"/>
    </location>
</feature>
<dbReference type="InterPro" id="IPR018326">
    <property type="entry name" value="Rad4_beta-hairpin_dom1"/>
</dbReference>
<dbReference type="FunFam" id="3.90.260.10:FF:000046">
    <property type="entry name" value="Xeroderma pigmentosum, complementation group C"/>
    <property type="match status" value="1"/>
</dbReference>
<evidence type="ECO:0000256" key="1">
    <source>
        <dbReference type="ARBA" id="ARBA00004123"/>
    </source>
</evidence>
<sequence>MFLFVLQLKFLQPVTSMANKRKGSVDAAAKKDSKKCKQVTKGKEQETVKKSAKKITEDGRPKGEAPKAVAAKKSATNCKKVPGAAAKTSKATSKRHRATKGVKEEPAHIKEEDDDDEKNRHVQPRQEEGSSQAGWGREGAAVMVKKEETDEDEESDEDWEDVEELNEPMCSSLGPSEPALPSQPVEIEIETPEQAKKRQRRERRKAEFETYLRRMMNRFTKDVLTDTHKVHLLCLLANGFFRNRVCSEPDLQAIALSVVPNHFTRVTPEKADVTFLSNLVKWFTKTFTLNPELSDDDGVSRQATLEGRFGMFSARDHEEMTHLFLIILRALQFFCRLVLSLQPIPLKGPPNKSKSKTSSSTSLESPPSAGKTKSSGKSLAQKAGKMEQEVESICDDENNNNSSISKAESRIAGAKRPVSQKARSGKGAKKLKPEEDAGSSCSEKQGVKKEASQKPKNERRRKVASKINYKEDSEDEDDSASEFELSSDTESSYSEGEEHGRRRSSTGKRQVPQSRTKISQAGRNKSQAGKAGKKATQKEKETLGSDNEDIKETGQTGIKGIDNGGFVKDLTKRYDPTWMTSTRKRRVDEEWWEETLESYKSPFTERDEKEDMELQAKLLDQPLPTAISEYKSHPLYALKRHLLKYEALYPPTAAILGYCRGEAVYSRDCVHTLHSKDTWLKEARVVRLGEVPYKMVKGFSNRARKARLLEAENRNKVDLPLFGHWQTEEYQPPVAVDGKVPRNEYGNVYLFRPCMLPIGCVHLQVPNLHRVARKLNIDCAPAVTGFDFHCGFSHPVIEGYVACEEYKEVLLAAWENEQAELEKKEREKREKRVLSNWTLLVKGLLIRERLKRRYGKQSVAEAQSGEANVEGDGFSSEEEEAGSLTAATDLTGSWPQNRQAGQEDVVVRKSKRERRGQQKHLFPFEKI</sequence>
<dbReference type="GO" id="GO:0003697">
    <property type="term" value="F:single-stranded DNA binding"/>
    <property type="evidence" value="ECO:0000318"/>
    <property type="project" value="GO_Central"/>
</dbReference>
<dbReference type="Pfam" id="PF10404">
    <property type="entry name" value="BHD_2"/>
    <property type="match status" value="1"/>
</dbReference>
<dbReference type="InterPro" id="IPR036985">
    <property type="entry name" value="Transglutaminase-like_sf"/>
</dbReference>
<feature type="compositionally biased region" description="Polar residues" evidence="8">
    <location>
        <begin position="507"/>
        <end position="526"/>
    </location>
</feature>
<dbReference type="FunCoup" id="W5N634">
    <property type="interactions" value="768"/>
</dbReference>
<reference evidence="13" key="3">
    <citation type="submission" date="2025-09" db="UniProtKB">
        <authorList>
            <consortium name="Ensembl"/>
        </authorList>
    </citation>
    <scope>IDENTIFICATION</scope>
</reference>
<feature type="compositionally biased region" description="Basic residues" evidence="8">
    <location>
        <begin position="908"/>
        <end position="918"/>
    </location>
</feature>
<evidence type="ECO:0000313" key="14">
    <source>
        <dbReference type="Proteomes" id="UP000018468"/>
    </source>
</evidence>
<protein>
    <submittedName>
        <fullName evidence="13">Xeroderma pigmentosum, complementation group C</fullName>
    </submittedName>
</protein>
<dbReference type="SMART" id="SM01032">
    <property type="entry name" value="BHD_3"/>
    <property type="match status" value="1"/>
</dbReference>
<keyword evidence="6" id="KW-0234">DNA repair</keyword>
<comment type="similarity">
    <text evidence="2">Belongs to the XPC family.</text>
</comment>
<feature type="compositionally biased region" description="Basic and acidic residues" evidence="8">
    <location>
        <begin position="101"/>
        <end position="128"/>
    </location>
</feature>
<dbReference type="SMART" id="SM01030">
    <property type="entry name" value="BHD_1"/>
    <property type="match status" value="1"/>
</dbReference>
<dbReference type="Gene3D" id="3.30.70.2460">
    <property type="entry name" value="Rad4, beta-hairpin domain BHD3"/>
    <property type="match status" value="1"/>
</dbReference>
<dbReference type="Proteomes" id="UP000018468">
    <property type="component" value="Linkage group LG5"/>
</dbReference>